<dbReference type="EMBL" id="CP022295">
    <property type="protein sequence ID" value="QSR28791.1"/>
    <property type="molecule type" value="Genomic_DNA"/>
</dbReference>
<dbReference type="Pfam" id="PF07883">
    <property type="entry name" value="Cupin_2"/>
    <property type="match status" value="1"/>
</dbReference>
<feature type="domain" description="Cupin type-2" evidence="1">
    <location>
        <begin position="47"/>
        <end position="115"/>
    </location>
</feature>
<evidence type="ECO:0000259" key="1">
    <source>
        <dbReference type="Pfam" id="PF07883"/>
    </source>
</evidence>
<dbReference type="PANTHER" id="PTHR40112">
    <property type="entry name" value="H2HPP ISOMERASE"/>
    <property type="match status" value="1"/>
</dbReference>
<dbReference type="InterPro" id="IPR052535">
    <property type="entry name" value="Bacilysin_H2HPP_isomerase"/>
</dbReference>
<evidence type="ECO:0000313" key="2">
    <source>
        <dbReference type="EMBL" id="QSR28791.1"/>
    </source>
</evidence>
<reference evidence="2 3" key="1">
    <citation type="submission" date="2017-06" db="EMBL/GenBank/DDBJ databases">
        <title>Complete Genome Sequence of the Soil Carbazole-Degrading Bacterium Nocardioides aromaticivorans IC177.</title>
        <authorList>
            <person name="Vejarano F."/>
            <person name="Suzuki-Minakuchi C."/>
            <person name="Ohtsubo Y."/>
            <person name="Tsuda M."/>
            <person name="Okada K."/>
            <person name="Nojiri H."/>
        </authorList>
    </citation>
    <scope>NUCLEOTIDE SEQUENCE [LARGE SCALE GENOMIC DNA]</scope>
    <source>
        <strain evidence="2 3">IC177</strain>
    </source>
</reference>
<protein>
    <recommendedName>
        <fullName evidence="1">Cupin type-2 domain-containing protein</fullName>
    </recommendedName>
</protein>
<evidence type="ECO:0000313" key="3">
    <source>
        <dbReference type="Proteomes" id="UP000662818"/>
    </source>
</evidence>
<dbReference type="Proteomes" id="UP000662818">
    <property type="component" value="Chromosome"/>
</dbReference>
<accession>A0ABX7PS04</accession>
<dbReference type="RefSeq" id="WP_207007672.1">
    <property type="nucleotide sequence ID" value="NZ_CP022295.1"/>
</dbReference>
<dbReference type="Gene3D" id="2.60.120.10">
    <property type="entry name" value="Jelly Rolls"/>
    <property type="match status" value="1"/>
</dbReference>
<dbReference type="InterPro" id="IPR013096">
    <property type="entry name" value="Cupin_2"/>
</dbReference>
<dbReference type="PANTHER" id="PTHR40112:SF1">
    <property type="entry name" value="H2HPP ISOMERASE"/>
    <property type="match status" value="1"/>
</dbReference>
<dbReference type="SUPFAM" id="SSF51182">
    <property type="entry name" value="RmlC-like cupins"/>
    <property type="match status" value="1"/>
</dbReference>
<organism evidence="2 3">
    <name type="scientific">Nocardioides aromaticivorans</name>
    <dbReference type="NCBI Taxonomy" id="200618"/>
    <lineage>
        <taxon>Bacteria</taxon>
        <taxon>Bacillati</taxon>
        <taxon>Actinomycetota</taxon>
        <taxon>Actinomycetes</taxon>
        <taxon>Propionibacteriales</taxon>
        <taxon>Nocardioidaceae</taxon>
        <taxon>Nocardioides</taxon>
    </lineage>
</organism>
<gene>
    <name evidence="2" type="ORF">CFH99_24520</name>
</gene>
<sequence length="133" mass="14643">MFVEPRLKVVRSVDLSEATSQTQHALRRAGVSRENTDASRIWLGKVHTPAGYASDAHHHGEAETAGYVLKGRAYILFGDGYSERVDLEEGDFVFVPPNTPHIEGNASDTDELIWMTARSPDNIVVNLDAAPRV</sequence>
<dbReference type="InterPro" id="IPR011051">
    <property type="entry name" value="RmlC_Cupin_sf"/>
</dbReference>
<dbReference type="InterPro" id="IPR014710">
    <property type="entry name" value="RmlC-like_jellyroll"/>
</dbReference>
<name>A0ABX7PS04_9ACTN</name>
<proteinExistence type="predicted"/>
<keyword evidence="3" id="KW-1185">Reference proteome</keyword>